<dbReference type="AlphaFoldDB" id="M8BUK4"/>
<reference evidence="1" key="1">
    <citation type="submission" date="2015-06" db="UniProtKB">
        <authorList>
            <consortium name="EnsemblPlants"/>
        </authorList>
    </citation>
    <scope>IDENTIFICATION</scope>
</reference>
<evidence type="ECO:0000313" key="1">
    <source>
        <dbReference type="EnsemblPlants" id="EMT10484"/>
    </source>
</evidence>
<protein>
    <submittedName>
        <fullName evidence="1">Uncharacterized protein</fullName>
    </submittedName>
</protein>
<accession>M8BUK4</accession>
<name>M8BUK4_AEGTA</name>
<dbReference type="EnsemblPlants" id="EMT10484">
    <property type="protein sequence ID" value="EMT10484"/>
    <property type="gene ID" value="F775_22449"/>
</dbReference>
<proteinExistence type="predicted"/>
<organism evidence="1">
    <name type="scientific">Aegilops tauschii</name>
    <name type="common">Tausch's goatgrass</name>
    <name type="synonym">Aegilops squarrosa</name>
    <dbReference type="NCBI Taxonomy" id="37682"/>
    <lineage>
        <taxon>Eukaryota</taxon>
        <taxon>Viridiplantae</taxon>
        <taxon>Streptophyta</taxon>
        <taxon>Embryophyta</taxon>
        <taxon>Tracheophyta</taxon>
        <taxon>Spermatophyta</taxon>
        <taxon>Magnoliopsida</taxon>
        <taxon>Liliopsida</taxon>
        <taxon>Poales</taxon>
        <taxon>Poaceae</taxon>
        <taxon>BOP clade</taxon>
        <taxon>Pooideae</taxon>
        <taxon>Triticodae</taxon>
        <taxon>Triticeae</taxon>
        <taxon>Triticinae</taxon>
        <taxon>Aegilops</taxon>
    </lineage>
</organism>
<dbReference type="PANTHER" id="PTHR35360:SF2">
    <property type="entry name" value="OS01G0324125 PROTEIN"/>
    <property type="match status" value="1"/>
</dbReference>
<sequence>MSACLMCLEAQHRLAFERRHGSDTFPYHIPAETAEDLLKDGANEDEVLEEIQRNGGADAWPDQEGWERRCKLQIKSWDTFDLERLPSASGLARMIRAEGPLVGCLDVVLSDYYAHGWEKRVYGGGSGKEDAESHALVCMEYRFDGDDIRVVDNHESDGPVRWISRTAFTSFTQIKVEPLDASALFISKEVSWWRRLVRRLWREETFWWRQRHRLSKVWKKKKKSS</sequence>
<dbReference type="PANTHER" id="PTHR35360">
    <property type="entry name" value="OS01G0324125 PROTEIN-RELATED"/>
    <property type="match status" value="1"/>
</dbReference>